<gene>
    <name evidence="7" type="ORF">SAMN04488513_1222</name>
</gene>
<dbReference type="InterPro" id="IPR007627">
    <property type="entry name" value="RNA_pol_sigma70_r2"/>
</dbReference>
<dbReference type="Gene3D" id="1.10.1740.10">
    <property type="match status" value="1"/>
</dbReference>
<evidence type="ECO:0000313" key="7">
    <source>
        <dbReference type="EMBL" id="SHK07427.1"/>
    </source>
</evidence>
<organism evidence="7 8">
    <name type="scientific">Pseudozobellia thermophila</name>
    <dbReference type="NCBI Taxonomy" id="192903"/>
    <lineage>
        <taxon>Bacteria</taxon>
        <taxon>Pseudomonadati</taxon>
        <taxon>Bacteroidota</taxon>
        <taxon>Flavobacteriia</taxon>
        <taxon>Flavobacteriales</taxon>
        <taxon>Flavobacteriaceae</taxon>
        <taxon>Pseudozobellia</taxon>
    </lineage>
</organism>
<dbReference type="InterPro" id="IPR013325">
    <property type="entry name" value="RNA_pol_sigma_r2"/>
</dbReference>
<dbReference type="AlphaFoldDB" id="A0A1M6PHQ5"/>
<dbReference type="InterPro" id="IPR014284">
    <property type="entry name" value="RNA_pol_sigma-70_dom"/>
</dbReference>
<dbReference type="NCBIfam" id="TIGR02937">
    <property type="entry name" value="sigma70-ECF"/>
    <property type="match status" value="1"/>
</dbReference>
<dbReference type="Proteomes" id="UP000184543">
    <property type="component" value="Unassembled WGS sequence"/>
</dbReference>
<sequence>MKNNTPTAITNGIKLEDRKLLLEISKTNKAAFEILFHRYYGTLCKFGASFEPRIDIVEEMVSDVFLTLWNGREKLPEIANVKAYLYVSVKNNLLKSLKQREVELSVELHKEGLRETNESIEQQIIEREQRKLLSRKIERILEKIPKKSRQVFEMSRLHGLKYREISEILNISVKTVENHMALALKTIRHLAFSKSPTHKIPDP</sequence>
<reference evidence="8" key="1">
    <citation type="submission" date="2016-11" db="EMBL/GenBank/DDBJ databases">
        <authorList>
            <person name="Varghese N."/>
            <person name="Submissions S."/>
        </authorList>
    </citation>
    <scope>NUCLEOTIDE SEQUENCE [LARGE SCALE GENOMIC DNA]</scope>
    <source>
        <strain evidence="8">DSM 19858</strain>
    </source>
</reference>
<dbReference type="EMBL" id="FQYU01000022">
    <property type="protein sequence ID" value="SHK07427.1"/>
    <property type="molecule type" value="Genomic_DNA"/>
</dbReference>
<keyword evidence="4" id="KW-0804">Transcription</keyword>
<keyword evidence="2" id="KW-0805">Transcription regulation</keyword>
<evidence type="ECO:0000259" key="6">
    <source>
        <dbReference type="Pfam" id="PF08281"/>
    </source>
</evidence>
<dbReference type="Pfam" id="PF04542">
    <property type="entry name" value="Sigma70_r2"/>
    <property type="match status" value="1"/>
</dbReference>
<dbReference type="GO" id="GO:0006352">
    <property type="term" value="P:DNA-templated transcription initiation"/>
    <property type="evidence" value="ECO:0007669"/>
    <property type="project" value="InterPro"/>
</dbReference>
<dbReference type="Pfam" id="PF08281">
    <property type="entry name" value="Sigma70_r4_2"/>
    <property type="match status" value="1"/>
</dbReference>
<dbReference type="SUPFAM" id="SSF88946">
    <property type="entry name" value="Sigma2 domain of RNA polymerase sigma factors"/>
    <property type="match status" value="1"/>
</dbReference>
<dbReference type="NCBIfam" id="TIGR02985">
    <property type="entry name" value="Sig70_bacteroi1"/>
    <property type="match status" value="1"/>
</dbReference>
<keyword evidence="3" id="KW-0731">Sigma factor</keyword>
<dbReference type="STRING" id="192903.SAMN04488513_1222"/>
<name>A0A1M6PHQ5_9FLAO</name>
<evidence type="ECO:0000256" key="4">
    <source>
        <dbReference type="ARBA" id="ARBA00023163"/>
    </source>
</evidence>
<dbReference type="InterPro" id="IPR039425">
    <property type="entry name" value="RNA_pol_sigma-70-like"/>
</dbReference>
<dbReference type="CDD" id="cd06171">
    <property type="entry name" value="Sigma70_r4"/>
    <property type="match status" value="1"/>
</dbReference>
<comment type="similarity">
    <text evidence="1">Belongs to the sigma-70 factor family. ECF subfamily.</text>
</comment>
<evidence type="ECO:0000256" key="2">
    <source>
        <dbReference type="ARBA" id="ARBA00023015"/>
    </source>
</evidence>
<feature type="domain" description="RNA polymerase sigma-70 region 2" evidence="5">
    <location>
        <begin position="35"/>
        <end position="100"/>
    </location>
</feature>
<dbReference type="GO" id="GO:0003677">
    <property type="term" value="F:DNA binding"/>
    <property type="evidence" value="ECO:0007669"/>
    <property type="project" value="InterPro"/>
</dbReference>
<protein>
    <submittedName>
        <fullName evidence="7">RNA polymerase sigma-70 factor, ECF subfamily</fullName>
    </submittedName>
</protein>
<feature type="domain" description="RNA polymerase sigma factor 70 region 4 type 2" evidence="6">
    <location>
        <begin position="135"/>
        <end position="186"/>
    </location>
</feature>
<dbReference type="PANTHER" id="PTHR43133">
    <property type="entry name" value="RNA POLYMERASE ECF-TYPE SIGMA FACTO"/>
    <property type="match status" value="1"/>
</dbReference>
<dbReference type="GO" id="GO:0016987">
    <property type="term" value="F:sigma factor activity"/>
    <property type="evidence" value="ECO:0007669"/>
    <property type="project" value="UniProtKB-KW"/>
</dbReference>
<dbReference type="PANTHER" id="PTHR43133:SF46">
    <property type="entry name" value="RNA POLYMERASE SIGMA-70 FACTOR ECF SUBFAMILY"/>
    <property type="match status" value="1"/>
</dbReference>
<evidence type="ECO:0000259" key="5">
    <source>
        <dbReference type="Pfam" id="PF04542"/>
    </source>
</evidence>
<dbReference type="InterPro" id="IPR036388">
    <property type="entry name" value="WH-like_DNA-bd_sf"/>
</dbReference>
<proteinExistence type="inferred from homology"/>
<dbReference type="RefSeq" id="WP_072996035.1">
    <property type="nucleotide sequence ID" value="NZ_FQYU01000022.1"/>
</dbReference>
<evidence type="ECO:0000256" key="1">
    <source>
        <dbReference type="ARBA" id="ARBA00010641"/>
    </source>
</evidence>
<dbReference type="InterPro" id="IPR013249">
    <property type="entry name" value="RNA_pol_sigma70_r4_t2"/>
</dbReference>
<keyword evidence="8" id="KW-1185">Reference proteome</keyword>
<dbReference type="SUPFAM" id="SSF88659">
    <property type="entry name" value="Sigma3 and sigma4 domains of RNA polymerase sigma factors"/>
    <property type="match status" value="1"/>
</dbReference>
<accession>A0A1M6PHQ5</accession>
<dbReference type="InterPro" id="IPR013324">
    <property type="entry name" value="RNA_pol_sigma_r3/r4-like"/>
</dbReference>
<evidence type="ECO:0000256" key="3">
    <source>
        <dbReference type="ARBA" id="ARBA00023082"/>
    </source>
</evidence>
<dbReference type="Gene3D" id="1.10.10.10">
    <property type="entry name" value="Winged helix-like DNA-binding domain superfamily/Winged helix DNA-binding domain"/>
    <property type="match status" value="1"/>
</dbReference>
<evidence type="ECO:0000313" key="8">
    <source>
        <dbReference type="Proteomes" id="UP000184543"/>
    </source>
</evidence>
<dbReference type="InterPro" id="IPR014327">
    <property type="entry name" value="RNA_pol_sigma70_bacteroid"/>
</dbReference>